<feature type="region of interest" description="Disordered" evidence="3">
    <location>
        <begin position="233"/>
        <end position="280"/>
    </location>
</feature>
<organism evidence="4 5">
    <name type="scientific">Sphagnum jensenii</name>
    <dbReference type="NCBI Taxonomy" id="128206"/>
    <lineage>
        <taxon>Eukaryota</taxon>
        <taxon>Viridiplantae</taxon>
        <taxon>Streptophyta</taxon>
        <taxon>Embryophyta</taxon>
        <taxon>Bryophyta</taxon>
        <taxon>Sphagnophytina</taxon>
        <taxon>Sphagnopsida</taxon>
        <taxon>Sphagnales</taxon>
        <taxon>Sphagnaceae</taxon>
        <taxon>Sphagnum</taxon>
    </lineage>
</organism>
<accession>A0ABP1BP90</accession>
<gene>
    <name evidence="4" type="ORF">CSSPJE1EN2_LOCUS19664</name>
</gene>
<dbReference type="PANTHER" id="PTHR33172">
    <property type="entry name" value="OS08G0516900 PROTEIN"/>
    <property type="match status" value="1"/>
</dbReference>
<comment type="subcellular location">
    <subcellularLocation>
        <location evidence="1">Nucleus</location>
    </subcellularLocation>
</comment>
<reference evidence="4" key="1">
    <citation type="submission" date="2024-03" db="EMBL/GenBank/DDBJ databases">
        <authorList>
            <consortium name="ELIXIR-Norway"/>
            <consortium name="Elixir Norway"/>
        </authorList>
    </citation>
    <scope>NUCLEOTIDE SEQUENCE</scope>
</reference>
<name>A0ABP1BP90_9BRYO</name>
<dbReference type="InterPro" id="IPR051992">
    <property type="entry name" value="OxStress_Response_Reg"/>
</dbReference>
<evidence type="ECO:0000256" key="1">
    <source>
        <dbReference type="ARBA" id="ARBA00004123"/>
    </source>
</evidence>
<evidence type="ECO:0000256" key="3">
    <source>
        <dbReference type="SAM" id="MobiDB-lite"/>
    </source>
</evidence>
<protein>
    <submittedName>
        <fullName evidence="4">Uncharacterized protein</fullName>
    </submittedName>
</protein>
<evidence type="ECO:0000256" key="2">
    <source>
        <dbReference type="ARBA" id="ARBA00023242"/>
    </source>
</evidence>
<proteinExistence type="predicted"/>
<dbReference type="EMBL" id="OZ023707">
    <property type="protein sequence ID" value="CAK9877839.1"/>
    <property type="molecule type" value="Genomic_DNA"/>
</dbReference>
<feature type="region of interest" description="Disordered" evidence="3">
    <location>
        <begin position="84"/>
        <end position="141"/>
    </location>
</feature>
<evidence type="ECO:0000313" key="5">
    <source>
        <dbReference type="Proteomes" id="UP001497522"/>
    </source>
</evidence>
<dbReference type="Proteomes" id="UP001497522">
    <property type="component" value="Chromosome 6"/>
</dbReference>
<feature type="compositionally biased region" description="Polar residues" evidence="3">
    <location>
        <begin position="241"/>
        <end position="260"/>
    </location>
</feature>
<sequence>MSVNVEAALAPPPLSAAKHPVVSSSPVSLLRSEHETLDSALDTILPPTHQLEAMEPMEQHMETVSTRSGGIARMLECQSILSTPESLLSSEPPSLSSMEEIAHESSSSSSIGDELDEDSSCSSDVDTQSKGPLDEMSSLENSLPIKKPGLSKFFGGKSKSFSSLADAKSISDLAKPENPYARRRKMGYNCHLDRHRSYPPLSRSSVTGISKKSVNGSRITLAVALKLGGIDEDDKEEATSHPASSRSSLNTSFPSRSFSLTDLPVAGSQSPPLRRTIGQL</sequence>
<keyword evidence="2" id="KW-0539">Nucleus</keyword>
<evidence type="ECO:0000313" key="4">
    <source>
        <dbReference type="EMBL" id="CAK9877839.1"/>
    </source>
</evidence>
<keyword evidence="5" id="KW-1185">Reference proteome</keyword>
<dbReference type="PANTHER" id="PTHR33172:SF96">
    <property type="entry name" value="PROTEIN OXIDATIVE STRESS 3 LIKE 3"/>
    <property type="match status" value="1"/>
</dbReference>
<feature type="compositionally biased region" description="Low complexity" evidence="3">
    <location>
        <begin position="84"/>
        <end position="112"/>
    </location>
</feature>